<organism evidence="8 9">
    <name type="scientific">Coccomyxa viridis</name>
    <dbReference type="NCBI Taxonomy" id="1274662"/>
    <lineage>
        <taxon>Eukaryota</taxon>
        <taxon>Viridiplantae</taxon>
        <taxon>Chlorophyta</taxon>
        <taxon>core chlorophytes</taxon>
        <taxon>Trebouxiophyceae</taxon>
        <taxon>Trebouxiophyceae incertae sedis</taxon>
        <taxon>Coccomyxaceae</taxon>
        <taxon>Coccomyxa</taxon>
    </lineage>
</organism>
<dbReference type="InterPro" id="IPR013979">
    <property type="entry name" value="TIF_beta_prop-like"/>
</dbReference>
<feature type="domain" description="Translation initiation factor beta propellor-like" evidence="7">
    <location>
        <begin position="218"/>
        <end position="412"/>
    </location>
</feature>
<dbReference type="Pfam" id="PF08662">
    <property type="entry name" value="eIF2A"/>
    <property type="match status" value="1"/>
</dbReference>
<comment type="function">
    <text evidence="5">Functions in the early steps of protein synthesis of a small number of specific mRNAs. Acts by directing the binding of methionyl-tRNAi to 40S ribosomal subunits. In contrast to the eIF-2 complex, it binds methionyl-tRNAi to 40S subunits in a codon-dependent manner, whereas the eIF-2 complex binds methionyl-tRNAi to 40S subunits in a GTP-dependent manner.</text>
</comment>
<gene>
    <name evidence="8" type="primary">g6840</name>
    <name evidence="8" type="ORF">VP750_LOCUS5857</name>
</gene>
<evidence type="ECO:0000259" key="7">
    <source>
        <dbReference type="Pfam" id="PF08662"/>
    </source>
</evidence>
<dbReference type="InterPro" id="IPR011042">
    <property type="entry name" value="6-blade_b-propeller_TolB-like"/>
</dbReference>
<dbReference type="SUPFAM" id="SSF82171">
    <property type="entry name" value="DPP6 N-terminal domain-like"/>
    <property type="match status" value="1"/>
</dbReference>
<dbReference type="EMBL" id="CAXHTA020000010">
    <property type="protein sequence ID" value="CAL5224198.1"/>
    <property type="molecule type" value="Genomic_DNA"/>
</dbReference>
<evidence type="ECO:0000313" key="9">
    <source>
        <dbReference type="Proteomes" id="UP001497392"/>
    </source>
</evidence>
<evidence type="ECO:0000256" key="5">
    <source>
        <dbReference type="PIRNR" id="PIRNR017222"/>
    </source>
</evidence>
<dbReference type="Proteomes" id="UP001497392">
    <property type="component" value="Unassembled WGS sequence"/>
</dbReference>
<comment type="caution">
    <text evidence="8">The sequence shown here is derived from an EMBL/GenBank/DDBJ whole genome shotgun (WGS) entry which is preliminary data.</text>
</comment>
<keyword evidence="2" id="KW-0853">WD repeat</keyword>
<dbReference type="PIRSF" id="PIRSF017222">
    <property type="entry name" value="eIF2A"/>
    <property type="match status" value="1"/>
</dbReference>
<keyword evidence="1 5" id="KW-0396">Initiation factor</keyword>
<feature type="compositionally biased region" description="Low complexity" evidence="6">
    <location>
        <begin position="429"/>
        <end position="439"/>
    </location>
</feature>
<dbReference type="Gene3D" id="2.120.10.30">
    <property type="entry name" value="TolB, C-terminal domain"/>
    <property type="match status" value="1"/>
</dbReference>
<feature type="region of interest" description="Disordered" evidence="6">
    <location>
        <begin position="545"/>
        <end position="593"/>
    </location>
</feature>
<evidence type="ECO:0000313" key="8">
    <source>
        <dbReference type="EMBL" id="CAL5224198.1"/>
    </source>
</evidence>
<accession>A0ABP1FWD1</accession>
<feature type="region of interest" description="Disordered" evidence="6">
    <location>
        <begin position="420"/>
        <end position="439"/>
    </location>
</feature>
<feature type="compositionally biased region" description="Basic residues" evidence="6">
    <location>
        <begin position="563"/>
        <end position="572"/>
    </location>
</feature>
<evidence type="ECO:0000256" key="3">
    <source>
        <dbReference type="ARBA" id="ARBA00022737"/>
    </source>
</evidence>
<feature type="compositionally biased region" description="Basic and acidic residues" evidence="6">
    <location>
        <begin position="577"/>
        <end position="586"/>
    </location>
</feature>
<dbReference type="PANTHER" id="PTHR13227">
    <property type="entry name" value="EUKARYOTIC TRANSLATION INITIATION FACTOR 2A"/>
    <property type="match status" value="1"/>
</dbReference>
<keyword evidence="5" id="KW-0810">Translation regulation</keyword>
<evidence type="ECO:0000256" key="6">
    <source>
        <dbReference type="SAM" id="MobiDB-lite"/>
    </source>
</evidence>
<keyword evidence="3" id="KW-0677">Repeat</keyword>
<reference evidence="8 9" key="1">
    <citation type="submission" date="2024-06" db="EMBL/GenBank/DDBJ databases">
        <authorList>
            <person name="Kraege A."/>
            <person name="Thomma B."/>
        </authorList>
    </citation>
    <scope>NUCLEOTIDE SEQUENCE [LARGE SCALE GENOMIC DNA]</scope>
</reference>
<proteinExistence type="inferred from homology"/>
<evidence type="ECO:0000256" key="2">
    <source>
        <dbReference type="ARBA" id="ARBA00022574"/>
    </source>
</evidence>
<evidence type="ECO:0000256" key="4">
    <source>
        <dbReference type="ARBA" id="ARBA00022917"/>
    </source>
</evidence>
<protein>
    <recommendedName>
        <fullName evidence="5">Eukaryotic translation initiation factor 2A</fullName>
        <shortName evidence="5">eIF-2A</shortName>
    </recommendedName>
</protein>
<evidence type="ECO:0000256" key="1">
    <source>
        <dbReference type="ARBA" id="ARBA00022540"/>
    </source>
</evidence>
<dbReference type="PANTHER" id="PTHR13227:SF0">
    <property type="entry name" value="EUKARYOTIC TRANSLATION INITIATION FACTOR 2A"/>
    <property type="match status" value="1"/>
</dbReference>
<name>A0ABP1FWD1_9CHLO</name>
<keyword evidence="9" id="KW-1185">Reference proteome</keyword>
<feature type="region of interest" description="Disordered" evidence="6">
    <location>
        <begin position="483"/>
        <end position="522"/>
    </location>
</feature>
<sequence>MQQIHARLPDAASIVQFSKEKRELSQPLDKLPRWPASSIVWSTDGSLLAVIAPSGVIIREGEKLEQVAHLDLPNLVAVAFSPKSTYLTTFQRPQQPGAGNTEKNLKVWEWRKKTAAMQLFQKSYSKDTWPAISFTGDESNAFHLVTNAVNVYDPANFASGVQKKLGLKNVGGFAVSQNAGSPQLAAYVPEGKGSPGFVGVWPLAQLSKNETPPPTARRSFFRATYAKLMWNAAGTGMLALTATDTDATNQSYYGEQKLSFLSADGSNDCLVQLKEGPVHDVQWTPAGDYFVAVAGFMPAKTTLFSATCKPIFELGSGPHNLARWSPQGRFLALAGFGNLPGDIVFFDRKSDGRCKQMGAVRADNGVTCDWSPDGRHLLTATIAPRLRVDNGFQIYRYTGEKLLDERVEVLLEAAWRPAPEGAFPDLPQSPRANGSASSAAAPTAAQGYVAPHLRGTGASASGNFSLARDAEDLRGKIGLNLHHQRLVPGAAPPESKTASKNAKKRNRTKNKASEGVGDEVQNGLQEAKPALVVEDVQSGVAQMSVSGNDQNEAQDSGGDNAKRLRNLQKKLRQVQQLKERQAKGESLEPEQVAKIGSEAGLTAEIQSLGG</sequence>
<keyword evidence="4 5" id="KW-0648">Protein biosynthesis</keyword>
<comment type="similarity">
    <text evidence="5">Belongs to the WD repeat EIF2A family.</text>
</comment>
<feature type="compositionally biased region" description="Polar residues" evidence="6">
    <location>
        <begin position="545"/>
        <end position="554"/>
    </location>
</feature>
<feature type="compositionally biased region" description="Basic residues" evidence="6">
    <location>
        <begin position="501"/>
        <end position="510"/>
    </location>
</feature>
<dbReference type="InterPro" id="IPR011387">
    <property type="entry name" value="TIF2A"/>
</dbReference>